<evidence type="ECO:0000313" key="3">
    <source>
        <dbReference type="Proteomes" id="UP001597425"/>
    </source>
</evidence>
<dbReference type="Gene3D" id="1.10.101.10">
    <property type="entry name" value="PGBD-like superfamily/PGBD"/>
    <property type="match status" value="1"/>
</dbReference>
<keyword evidence="3" id="KW-1185">Reference proteome</keyword>
<gene>
    <name evidence="2" type="ORF">ACFSKX_08945</name>
</gene>
<feature type="domain" description="Peptidoglycan binding-like" evidence="1">
    <location>
        <begin position="18"/>
        <end position="74"/>
    </location>
</feature>
<name>A0ABW5EF03_9GAMM</name>
<protein>
    <submittedName>
        <fullName evidence="2">Peptidoglycan-binding protein</fullName>
    </submittedName>
</protein>
<dbReference type="Proteomes" id="UP001597425">
    <property type="component" value="Unassembled WGS sequence"/>
</dbReference>
<dbReference type="Pfam" id="PF01471">
    <property type="entry name" value="PG_binding_1"/>
    <property type="match status" value="1"/>
</dbReference>
<organism evidence="2 3">
    <name type="scientific">Microbulbifer halophilus</name>
    <dbReference type="NCBI Taxonomy" id="453963"/>
    <lineage>
        <taxon>Bacteria</taxon>
        <taxon>Pseudomonadati</taxon>
        <taxon>Pseudomonadota</taxon>
        <taxon>Gammaproteobacteria</taxon>
        <taxon>Cellvibrionales</taxon>
        <taxon>Microbulbiferaceae</taxon>
        <taxon>Microbulbifer</taxon>
    </lineage>
</organism>
<evidence type="ECO:0000313" key="2">
    <source>
        <dbReference type="EMBL" id="MFD2310540.1"/>
    </source>
</evidence>
<reference evidence="3" key="1">
    <citation type="journal article" date="2019" name="Int. J. Syst. Evol. Microbiol.">
        <title>The Global Catalogue of Microorganisms (GCM) 10K type strain sequencing project: providing services to taxonomists for standard genome sequencing and annotation.</title>
        <authorList>
            <consortium name="The Broad Institute Genomics Platform"/>
            <consortium name="The Broad Institute Genome Sequencing Center for Infectious Disease"/>
            <person name="Wu L."/>
            <person name="Ma J."/>
        </authorList>
    </citation>
    <scope>NUCLEOTIDE SEQUENCE [LARGE SCALE GENOMIC DNA]</scope>
    <source>
        <strain evidence="3">KCTC 12848</strain>
    </source>
</reference>
<comment type="caution">
    <text evidence="2">The sequence shown here is derived from an EMBL/GenBank/DDBJ whole genome shotgun (WGS) entry which is preliminary data.</text>
</comment>
<dbReference type="InterPro" id="IPR002477">
    <property type="entry name" value="Peptidoglycan-bd-like"/>
</dbReference>
<dbReference type="InterPro" id="IPR036366">
    <property type="entry name" value="PGBDSf"/>
</dbReference>
<evidence type="ECO:0000259" key="1">
    <source>
        <dbReference type="Pfam" id="PF01471"/>
    </source>
</evidence>
<sequence>MSKGIGQSVGNGGVNNRRDVILIQIYLNNFLSESSSEKVIAKDGLIGPNTISAIIWFQKNMVGMNHPDGRVDPNGKTFRYLTMYLDESEQEEIEKNIDSVGTSKEVGVSKERVRSKAGLDGFQVTYNGVAEDKRSVDGYSINVIKLALKESGMAAAVITSTYRTPEEQAGIMLRNAKKSLKGQYRLYGSAGDQVLKVYEDNKSKKESEVVDLMVDKVNELSKKGIRVSKHCVSPEDYRKLNVIDIGVNSTRAAVKKFHKDKFTKALKALVDEGYIERLIDETGKSNSCWHIEIKPNKKSIPEYGKGSILHPIKYINNGEAMIC</sequence>
<proteinExistence type="predicted"/>
<accession>A0ABW5EF03</accession>
<dbReference type="RefSeq" id="WP_265722896.1">
    <property type="nucleotide sequence ID" value="NZ_JAPIVK010000031.1"/>
</dbReference>
<dbReference type="EMBL" id="JBHUJD010000009">
    <property type="protein sequence ID" value="MFD2310540.1"/>
    <property type="molecule type" value="Genomic_DNA"/>
</dbReference>